<dbReference type="EMBL" id="JBHSEL010000123">
    <property type="protein sequence ID" value="MFC4626179.1"/>
    <property type="molecule type" value="Genomic_DNA"/>
</dbReference>
<evidence type="ECO:0000313" key="2">
    <source>
        <dbReference type="EMBL" id="MFC4626179.1"/>
    </source>
</evidence>
<feature type="region of interest" description="Disordered" evidence="1">
    <location>
        <begin position="36"/>
        <end position="72"/>
    </location>
</feature>
<feature type="compositionally biased region" description="Basic and acidic residues" evidence="1">
    <location>
        <begin position="48"/>
        <end position="66"/>
    </location>
</feature>
<evidence type="ECO:0000313" key="3">
    <source>
        <dbReference type="Proteomes" id="UP001596042"/>
    </source>
</evidence>
<gene>
    <name evidence="2" type="ORF">ACFO1V_13350</name>
</gene>
<dbReference type="InterPro" id="IPR019632">
    <property type="entry name" value="DUF2497"/>
</dbReference>
<sequence>MAQISSAAREPSMEEILASIRRIIEDSDVVRHPVTENMAAPAHATVSELRRSSAEEKRSISEDRQGVEALNVPETVSTVPAEMEASAEVPAVSVAIEEESCAASISEMIAAEADEIHEAEEEGMDVPQAALATHEPVAATADSEPVTAAPEVEEAEEMAMTEEDAGRILSQATARHVSAVFQDLNHAVHSGPRRSFDEIASDVLRPMLQDWLDKNLPELVERLVREEIERIVQGAR</sequence>
<dbReference type="Proteomes" id="UP001596042">
    <property type="component" value="Unassembled WGS sequence"/>
</dbReference>
<accession>A0ABV9HA38</accession>
<protein>
    <submittedName>
        <fullName evidence="2">DUF2497 domain-containing protein</fullName>
    </submittedName>
</protein>
<comment type="caution">
    <text evidence="2">The sequence shown here is derived from an EMBL/GenBank/DDBJ whole genome shotgun (WGS) entry which is preliminary data.</text>
</comment>
<proteinExistence type="predicted"/>
<organism evidence="2 3">
    <name type="scientific">Daeguia caeni</name>
    <dbReference type="NCBI Taxonomy" id="439612"/>
    <lineage>
        <taxon>Bacteria</taxon>
        <taxon>Pseudomonadati</taxon>
        <taxon>Pseudomonadota</taxon>
        <taxon>Alphaproteobacteria</taxon>
        <taxon>Hyphomicrobiales</taxon>
        <taxon>Brucellaceae</taxon>
        <taxon>Daeguia</taxon>
    </lineage>
</organism>
<keyword evidence="3" id="KW-1185">Reference proteome</keyword>
<dbReference type="Pfam" id="PF10691">
    <property type="entry name" value="DUF2497"/>
    <property type="match status" value="1"/>
</dbReference>
<reference evidence="3" key="1">
    <citation type="journal article" date="2019" name="Int. J. Syst. Evol. Microbiol.">
        <title>The Global Catalogue of Microorganisms (GCM) 10K type strain sequencing project: providing services to taxonomists for standard genome sequencing and annotation.</title>
        <authorList>
            <consortium name="The Broad Institute Genomics Platform"/>
            <consortium name="The Broad Institute Genome Sequencing Center for Infectious Disease"/>
            <person name="Wu L."/>
            <person name="Ma J."/>
        </authorList>
    </citation>
    <scope>NUCLEOTIDE SEQUENCE [LARGE SCALE GENOMIC DNA]</scope>
    <source>
        <strain evidence="3">CGMCC 1.15731</strain>
    </source>
</reference>
<name>A0ABV9HA38_9HYPH</name>
<evidence type="ECO:0000256" key="1">
    <source>
        <dbReference type="SAM" id="MobiDB-lite"/>
    </source>
</evidence>
<dbReference type="RefSeq" id="WP_374832393.1">
    <property type="nucleotide sequence ID" value="NZ_JBHEEZ010000015.1"/>
</dbReference>